<dbReference type="EMBL" id="CAJVCH010529018">
    <property type="protein sequence ID" value="CAG7823282.1"/>
    <property type="molecule type" value="Genomic_DNA"/>
</dbReference>
<reference evidence="2" key="1">
    <citation type="submission" date="2021-06" db="EMBL/GenBank/DDBJ databases">
        <authorList>
            <person name="Hodson N. C."/>
            <person name="Mongue J. A."/>
            <person name="Jaron S. K."/>
        </authorList>
    </citation>
    <scope>NUCLEOTIDE SEQUENCE</scope>
</reference>
<comment type="caution">
    <text evidence="2">The sequence shown here is derived from an EMBL/GenBank/DDBJ whole genome shotgun (WGS) entry which is preliminary data.</text>
</comment>
<dbReference type="AlphaFoldDB" id="A0A8J2L054"/>
<evidence type="ECO:0000256" key="1">
    <source>
        <dbReference type="SAM" id="MobiDB-lite"/>
    </source>
</evidence>
<feature type="compositionally biased region" description="Low complexity" evidence="1">
    <location>
        <begin position="131"/>
        <end position="142"/>
    </location>
</feature>
<organism evidence="2 3">
    <name type="scientific">Allacma fusca</name>
    <dbReference type="NCBI Taxonomy" id="39272"/>
    <lineage>
        <taxon>Eukaryota</taxon>
        <taxon>Metazoa</taxon>
        <taxon>Ecdysozoa</taxon>
        <taxon>Arthropoda</taxon>
        <taxon>Hexapoda</taxon>
        <taxon>Collembola</taxon>
        <taxon>Symphypleona</taxon>
        <taxon>Sminthuridae</taxon>
        <taxon>Allacma</taxon>
    </lineage>
</organism>
<keyword evidence="3" id="KW-1185">Reference proteome</keyword>
<feature type="region of interest" description="Disordered" evidence="1">
    <location>
        <begin position="111"/>
        <end position="148"/>
    </location>
</feature>
<evidence type="ECO:0000313" key="3">
    <source>
        <dbReference type="Proteomes" id="UP000708208"/>
    </source>
</evidence>
<feature type="compositionally biased region" description="Polar residues" evidence="1">
    <location>
        <begin position="113"/>
        <end position="126"/>
    </location>
</feature>
<proteinExistence type="predicted"/>
<dbReference type="Proteomes" id="UP000708208">
    <property type="component" value="Unassembled WGS sequence"/>
</dbReference>
<gene>
    <name evidence="2" type="ORF">AFUS01_LOCUS33507</name>
</gene>
<name>A0A8J2L054_9HEXA</name>
<evidence type="ECO:0000313" key="2">
    <source>
        <dbReference type="EMBL" id="CAG7823282.1"/>
    </source>
</evidence>
<protein>
    <submittedName>
        <fullName evidence="2">Uncharacterized protein</fullName>
    </submittedName>
</protein>
<accession>A0A8J2L054</accession>
<sequence>MSTEDLTNLAKALDKFDITKFVREHYKYVYEKTANSKIFGRELLRRKILFMEDQLEACLHNPGAYSQNEALYKHVLQMNDCLGYLQALEESGNANMIKFIREKVPAFIPPPQVSSTGPVQSSSLHTGYSYPSAPANPNEPAPQTDLGKDVSPRLQAYLRFLKEKDLDPPFFHFIRPHLTEIYEKTTDYDRLIMLLTQYGVFTQYASARMNSIPAWNTLERGTAVYDGVKVQGVYVIPKLVKALEMSGNTHIIELFDEWLKEFKA</sequence>